<name>A0A1Y2K3Z3_9PROT</name>
<keyword evidence="5" id="KW-1185">Reference proteome</keyword>
<accession>A0A1Y2K3Z3</accession>
<keyword evidence="2" id="KW-1133">Transmembrane helix</keyword>
<dbReference type="PANTHER" id="PTHR43156:SF9">
    <property type="entry name" value="HAMP DOMAIN-CONTAINING PROTEIN"/>
    <property type="match status" value="1"/>
</dbReference>
<dbReference type="Pfam" id="PF07228">
    <property type="entry name" value="SpoIIE"/>
    <property type="match status" value="1"/>
</dbReference>
<dbReference type="GO" id="GO:0016020">
    <property type="term" value="C:membrane"/>
    <property type="evidence" value="ECO:0007669"/>
    <property type="project" value="InterPro"/>
</dbReference>
<dbReference type="Gene3D" id="6.10.340.10">
    <property type="match status" value="1"/>
</dbReference>
<keyword evidence="2" id="KW-0812">Transmembrane</keyword>
<dbReference type="InterPro" id="IPR036457">
    <property type="entry name" value="PPM-type-like_dom_sf"/>
</dbReference>
<evidence type="ECO:0000313" key="4">
    <source>
        <dbReference type="EMBL" id="OSM04088.1"/>
    </source>
</evidence>
<dbReference type="GO" id="GO:0016791">
    <property type="term" value="F:phosphatase activity"/>
    <property type="evidence" value="ECO:0007669"/>
    <property type="project" value="TreeGrafter"/>
</dbReference>
<evidence type="ECO:0000259" key="3">
    <source>
        <dbReference type="PROSITE" id="PS50885"/>
    </source>
</evidence>
<dbReference type="Gene3D" id="3.60.40.10">
    <property type="entry name" value="PPM-type phosphatase domain"/>
    <property type="match status" value="1"/>
</dbReference>
<evidence type="ECO:0000256" key="1">
    <source>
        <dbReference type="ARBA" id="ARBA00022801"/>
    </source>
</evidence>
<proteinExistence type="predicted"/>
<organism evidence="4 5">
    <name type="scientific">Magnetofaba australis IT-1</name>
    <dbReference type="NCBI Taxonomy" id="1434232"/>
    <lineage>
        <taxon>Bacteria</taxon>
        <taxon>Pseudomonadati</taxon>
        <taxon>Pseudomonadota</taxon>
        <taxon>Magnetococcia</taxon>
        <taxon>Magnetococcales</taxon>
        <taxon>Magnetococcaceae</taxon>
        <taxon>Magnetofaba</taxon>
    </lineage>
</organism>
<dbReference type="RefSeq" id="WP_085442199.1">
    <property type="nucleotide sequence ID" value="NZ_LVJN01000019.1"/>
</dbReference>
<dbReference type="GO" id="GO:0007165">
    <property type="term" value="P:signal transduction"/>
    <property type="evidence" value="ECO:0007669"/>
    <property type="project" value="InterPro"/>
</dbReference>
<feature type="domain" description="HAMP" evidence="3">
    <location>
        <begin position="362"/>
        <end position="415"/>
    </location>
</feature>
<evidence type="ECO:0000256" key="2">
    <source>
        <dbReference type="SAM" id="Phobius"/>
    </source>
</evidence>
<dbReference type="STRING" id="1434232.MAIT1_03652"/>
<gene>
    <name evidence="4" type="ORF">MAIT1_03652</name>
</gene>
<keyword evidence="1" id="KW-0378">Hydrolase</keyword>
<dbReference type="PROSITE" id="PS50885">
    <property type="entry name" value="HAMP"/>
    <property type="match status" value="1"/>
</dbReference>
<dbReference type="PANTHER" id="PTHR43156">
    <property type="entry name" value="STAGE II SPORULATION PROTEIN E-RELATED"/>
    <property type="match status" value="1"/>
</dbReference>
<comment type="caution">
    <text evidence="4">The sequence shown here is derived from an EMBL/GenBank/DDBJ whole genome shotgun (WGS) entry which is preliminary data.</text>
</comment>
<dbReference type="AlphaFoldDB" id="A0A1Y2K3Z3"/>
<dbReference type="OrthoDB" id="315417at2"/>
<reference evidence="4 5" key="1">
    <citation type="journal article" date="2016" name="BMC Genomics">
        <title>Combined genomic and structural analyses of a cultured magnetotactic bacterium reveals its niche adaptation to a dynamic environment.</title>
        <authorList>
            <person name="Araujo A.C."/>
            <person name="Morillo V."/>
            <person name="Cypriano J."/>
            <person name="Teixeira L.C."/>
            <person name="Leao P."/>
            <person name="Lyra S."/>
            <person name="Almeida L.G."/>
            <person name="Bazylinski D.A."/>
            <person name="Vasconcellos A.T."/>
            <person name="Abreu F."/>
            <person name="Lins U."/>
        </authorList>
    </citation>
    <scope>NUCLEOTIDE SEQUENCE [LARGE SCALE GENOMIC DNA]</scope>
    <source>
        <strain evidence="4 5">IT-1</strain>
    </source>
</reference>
<dbReference type="InterPro" id="IPR052016">
    <property type="entry name" value="Bact_Sigma-Reg"/>
</dbReference>
<dbReference type="InterPro" id="IPR001932">
    <property type="entry name" value="PPM-type_phosphatase-like_dom"/>
</dbReference>
<dbReference type="EMBL" id="LVJN01000019">
    <property type="protein sequence ID" value="OSM04088.1"/>
    <property type="molecule type" value="Genomic_DNA"/>
</dbReference>
<dbReference type="Proteomes" id="UP000194003">
    <property type="component" value="Unassembled WGS sequence"/>
</dbReference>
<sequence>MKLRYKLPTLIVAGVIINTVLLSSLAYVFMADALRVAKIETFSALRNDRMNALRKFLETTERELAAFSSGSGVKNALFELDAAWAELEPGKRAQDLRALFPAAQPEGVASAMPSPPPPGLDTYFLTHRRIHPWFADVTRELGYHDMMLVNLDGDVIYSAIKGEYFALNLISGGAMNSKISRLADAALREDGASRAELFADFTPYAGDDEIPVAFLAAPILDGGESVGALIIGLPLTAINAIMQSEEGLGASGETYLVGDDFRLRSDSRVDKYQRALRASRDTPLVFRALSGERAVEQGVGMHGRPSLIGFQALAFRGVTWVLMAEIDIDEMEAPVNQLRRVLLGVSVLVMIGLALPGLSMAQRIAIPLGRIAQAFIDFANTHKAEAIPYTNRADEVGDLARTFVDVSRQMAENIAARQRAQEQLEDAYAVITSSINYASRIQRAILPEEQTFNRLFSDFFILWRPRDVVGGDIYWASKWRDGVIICLGDCTGHGVPGAFMTLITTGAMDRALLETPQGRPDLFLQTIHQAVQRTLGQDGESGESDDGMELGVCYFPPSGDRMLFASARFDLFIIENGQLTDLKPTRKGIGYRGIPFDQTYKLNEIPMTPGKRFYMTSDGLIDQIGGKKRRAYGKKRFRELLLSLQKTPMSQQEERIMESLVTYQGGERRRDDVLVMGFEARGGIADESNAPPSEHAPTA</sequence>
<evidence type="ECO:0000313" key="5">
    <source>
        <dbReference type="Proteomes" id="UP000194003"/>
    </source>
</evidence>
<protein>
    <recommendedName>
        <fullName evidence="3">HAMP domain-containing protein</fullName>
    </recommendedName>
</protein>
<dbReference type="SMART" id="SM00331">
    <property type="entry name" value="PP2C_SIG"/>
    <property type="match status" value="1"/>
</dbReference>
<keyword evidence="2" id="KW-0472">Membrane</keyword>
<dbReference type="InterPro" id="IPR003660">
    <property type="entry name" value="HAMP_dom"/>
</dbReference>
<feature type="transmembrane region" description="Helical" evidence="2">
    <location>
        <begin position="7"/>
        <end position="30"/>
    </location>
</feature>